<protein>
    <submittedName>
        <fullName evidence="2">Degenerin mec-10</fullName>
    </submittedName>
</protein>
<accession>A0AC35U7H9</accession>
<organism evidence="1 2">
    <name type="scientific">Rhabditophanes sp. KR3021</name>
    <dbReference type="NCBI Taxonomy" id="114890"/>
    <lineage>
        <taxon>Eukaryota</taxon>
        <taxon>Metazoa</taxon>
        <taxon>Ecdysozoa</taxon>
        <taxon>Nematoda</taxon>
        <taxon>Chromadorea</taxon>
        <taxon>Rhabditida</taxon>
        <taxon>Tylenchina</taxon>
        <taxon>Panagrolaimomorpha</taxon>
        <taxon>Strongyloidoidea</taxon>
        <taxon>Alloionematidae</taxon>
        <taxon>Rhabditophanes</taxon>
    </lineage>
</organism>
<evidence type="ECO:0000313" key="1">
    <source>
        <dbReference type="Proteomes" id="UP000095286"/>
    </source>
</evidence>
<name>A0AC35U7H9_9BILA</name>
<reference evidence="2" key="1">
    <citation type="submission" date="2016-11" db="UniProtKB">
        <authorList>
            <consortium name="WormBaseParasite"/>
        </authorList>
    </citation>
    <scope>IDENTIFICATION</scope>
    <source>
        <strain evidence="2">KR3021</strain>
    </source>
</reference>
<proteinExistence type="predicted"/>
<dbReference type="Proteomes" id="UP000095286">
    <property type="component" value="Unplaced"/>
</dbReference>
<dbReference type="WBParaSite" id="RSKR_0000857200.1">
    <property type="protein sequence ID" value="RSKR_0000857200.1"/>
    <property type="gene ID" value="RSKR_0000857200"/>
</dbReference>
<evidence type="ECO:0000313" key="2">
    <source>
        <dbReference type="WBParaSite" id="RSKR_0000857200.1"/>
    </source>
</evidence>
<sequence length="684" mass="77013">MSTTSTTYLCSDVDGLAVIDSIASYDNPESNNDIDKEIQCDLLNEDNILNYIDPTRLAYHERLHWHLREFCSRTSSHGIPMLTNSPNLQYKATWVVLLIGCLAMFVYQACDVVAKYQKNGKITDIQLQFDTAPFPAISICNLNPYKDSAIQNVASIKKILNVYSNVMNKAGESNKATKEMEDKISALKLARHKRAEGTVFETAYSECTCSESTSSAESDDCVAQPKDVPNMATDYCICAFDRESGDAWPCHPKSQWTQELCAECDSERHCKLKAEPGKVSEGIPCTCQMKGEPFCLTSTEEDAITKLWEYYGYIPVDEAQMLEALGFSNMTDEVAIVTKAKENIIFAMTELSEETRRSLSVQKLQLIQKCSFNGEACDIDKDFKIVTDPTFGNCFTFNHDKNETKTSIRAGAQYGLRILVYVNASDYLATTEAVGVRITIHDKDEYPYPDTFGYNAPTGYISSFGMKLQKMNRLPAPFGDCVERSTKLDDYIYTDYRYSTEGCYRTCFQHMVVKDCGCGDPRFPVTKGLHCQVFNPIARKCLEEKTKNLGDENASFKCICHQPCEQSVYTVSYSAAIWPSESLNITLPACVGQNETCNGHYTENGAMIEMFYEVLNFEVFTESVAYGLVKMLADFGGQLGLWSGVSFLTCCEFVFLFFEVIFMMFNHYHAKKKAKRMEAAKDVF</sequence>